<dbReference type="AlphaFoldDB" id="A0A4Y9XW76"/>
<dbReference type="PANTHER" id="PTHR13208">
    <property type="entry name" value="MEDIATOR OF RNA POLYMERASE II TRANSCRIPTION SUBUNIT 4"/>
    <property type="match status" value="1"/>
</dbReference>
<evidence type="ECO:0000256" key="5">
    <source>
        <dbReference type="ARBA" id="ARBA00023163"/>
    </source>
</evidence>
<dbReference type="InterPro" id="IPR019258">
    <property type="entry name" value="Mediator_Med4"/>
</dbReference>
<dbReference type="GO" id="GO:0003712">
    <property type="term" value="F:transcription coregulator activity"/>
    <property type="evidence" value="ECO:0007669"/>
    <property type="project" value="InterPro"/>
</dbReference>
<evidence type="ECO:0000256" key="9">
    <source>
        <dbReference type="SAM" id="Coils"/>
    </source>
</evidence>
<reference evidence="11 12" key="1">
    <citation type="submission" date="2019-01" db="EMBL/GenBank/DDBJ databases">
        <title>Genome sequencing of the rare red list fungi Fomitopsis rosea.</title>
        <authorList>
            <person name="Buettner E."/>
            <person name="Kellner H."/>
        </authorList>
    </citation>
    <scope>NUCLEOTIDE SEQUENCE [LARGE SCALE GENOMIC DNA]</scope>
    <source>
        <strain evidence="11 12">DSM 105464</strain>
    </source>
</reference>
<dbReference type="GO" id="GO:0016592">
    <property type="term" value="C:mediator complex"/>
    <property type="evidence" value="ECO:0007669"/>
    <property type="project" value="InterPro"/>
</dbReference>
<comment type="caution">
    <text evidence="11">The sequence shown here is derived from an EMBL/GenBank/DDBJ whole genome shotgun (WGS) entry which is preliminary data.</text>
</comment>
<dbReference type="PANTHER" id="PTHR13208:SF2">
    <property type="entry name" value="MEDIATOR OF RNA POLYMERASE II TRANSCRIPTION SUBUNIT 4"/>
    <property type="match status" value="1"/>
</dbReference>
<evidence type="ECO:0000256" key="3">
    <source>
        <dbReference type="ARBA" id="ARBA00020629"/>
    </source>
</evidence>
<evidence type="ECO:0000313" key="11">
    <source>
        <dbReference type="EMBL" id="TFY54018.1"/>
    </source>
</evidence>
<evidence type="ECO:0000256" key="2">
    <source>
        <dbReference type="ARBA" id="ARBA00009626"/>
    </source>
</evidence>
<gene>
    <name evidence="8" type="primary">MED4</name>
    <name evidence="11" type="ORF">EVJ58_g9110</name>
</gene>
<accession>A0A4Y9XW76</accession>
<keyword evidence="8" id="KW-0010">Activator</keyword>
<evidence type="ECO:0000256" key="7">
    <source>
        <dbReference type="ARBA" id="ARBA00031257"/>
    </source>
</evidence>
<sequence length="244" mass="26505">MSALAGPSGIPAEDKPPTSMSSILLEPLNQIQALSQQFFLSLGPAQSKPPPAPSVDAFLEVDAALAAAVQCARAHQVRQRRIEALKAEVLELESEWRSVVGALEEGRRELEGIVKEGEERLKAIEDAKKAAIPYPELLAYAQSLSSFTSAPPNMPDLTLPGQPPPPLFFPPFPNEEKMRRGHMNDEAPLGLLGETHSVGKAPTVQPKSVEHPDMMGPAANPYRPDLRAPQQQFFDLDLDLNPDL</sequence>
<dbReference type="STRING" id="34475.A0A4Y9XW76"/>
<comment type="subcellular location">
    <subcellularLocation>
        <location evidence="1 8">Nucleus</location>
    </subcellularLocation>
</comment>
<keyword evidence="6 8" id="KW-0539">Nucleus</keyword>
<evidence type="ECO:0000256" key="6">
    <source>
        <dbReference type="ARBA" id="ARBA00023242"/>
    </source>
</evidence>
<name>A0A4Y9XW76_9APHY</name>
<evidence type="ECO:0000256" key="1">
    <source>
        <dbReference type="ARBA" id="ARBA00004123"/>
    </source>
</evidence>
<comment type="similarity">
    <text evidence="2 8">Belongs to the Mediator complex subunit 4 family.</text>
</comment>
<dbReference type="EMBL" id="SEKV01000748">
    <property type="protein sequence ID" value="TFY54018.1"/>
    <property type="molecule type" value="Genomic_DNA"/>
</dbReference>
<evidence type="ECO:0000256" key="8">
    <source>
        <dbReference type="RuleBase" id="RU364141"/>
    </source>
</evidence>
<dbReference type="Proteomes" id="UP000298390">
    <property type="component" value="Unassembled WGS sequence"/>
</dbReference>
<evidence type="ECO:0000256" key="10">
    <source>
        <dbReference type="SAM" id="MobiDB-lite"/>
    </source>
</evidence>
<comment type="function">
    <text evidence="8">Component of the Mediator complex, a coactivator involved in the regulated transcription of nearly all RNA polymerase II-dependent genes. Mediator functions as a bridge to convey information from gene-specific regulatory proteins to the basal RNA polymerase II transcription machinery. Mediator is recruited to promoters by direct interactions with regulatory proteins and serves as a scaffold for the assembly of a functional preinitiation complex with RNA polymerase II and the general transcription factors.</text>
</comment>
<feature type="coiled-coil region" evidence="9">
    <location>
        <begin position="75"/>
        <end position="127"/>
    </location>
</feature>
<keyword evidence="4 8" id="KW-0805">Transcription regulation</keyword>
<dbReference type="GO" id="GO:0070847">
    <property type="term" value="C:core mediator complex"/>
    <property type="evidence" value="ECO:0007669"/>
    <property type="project" value="TreeGrafter"/>
</dbReference>
<dbReference type="Pfam" id="PF10018">
    <property type="entry name" value="Med4"/>
    <property type="match status" value="1"/>
</dbReference>
<evidence type="ECO:0000256" key="4">
    <source>
        <dbReference type="ARBA" id="ARBA00023015"/>
    </source>
</evidence>
<dbReference type="GO" id="GO:0006357">
    <property type="term" value="P:regulation of transcription by RNA polymerase II"/>
    <property type="evidence" value="ECO:0007669"/>
    <property type="project" value="InterPro"/>
</dbReference>
<keyword evidence="9" id="KW-0175">Coiled coil</keyword>
<organism evidence="11 12">
    <name type="scientific">Rhodofomes roseus</name>
    <dbReference type="NCBI Taxonomy" id="34475"/>
    <lineage>
        <taxon>Eukaryota</taxon>
        <taxon>Fungi</taxon>
        <taxon>Dikarya</taxon>
        <taxon>Basidiomycota</taxon>
        <taxon>Agaricomycotina</taxon>
        <taxon>Agaricomycetes</taxon>
        <taxon>Polyporales</taxon>
        <taxon>Rhodofomes</taxon>
    </lineage>
</organism>
<proteinExistence type="inferred from homology"/>
<feature type="region of interest" description="Disordered" evidence="10">
    <location>
        <begin position="194"/>
        <end position="231"/>
    </location>
</feature>
<comment type="subunit">
    <text evidence="8">Component of the Mediator complex.</text>
</comment>
<feature type="region of interest" description="Disordered" evidence="10">
    <location>
        <begin position="1"/>
        <end position="22"/>
    </location>
</feature>
<evidence type="ECO:0000313" key="12">
    <source>
        <dbReference type="Proteomes" id="UP000298390"/>
    </source>
</evidence>
<keyword evidence="5 8" id="KW-0804">Transcription</keyword>
<protein>
    <recommendedName>
        <fullName evidence="3 8">Mediator of RNA polymerase II transcription subunit 4</fullName>
    </recommendedName>
    <alternativeName>
        <fullName evidence="7 8">Mediator complex subunit 4</fullName>
    </alternativeName>
</protein>